<gene>
    <name evidence="10" type="ORF">SASPL_138090</name>
</gene>
<evidence type="ECO:0000256" key="7">
    <source>
        <dbReference type="SAM" id="Coils"/>
    </source>
</evidence>
<dbReference type="GO" id="GO:0005634">
    <property type="term" value="C:nucleus"/>
    <property type="evidence" value="ECO:0007669"/>
    <property type="project" value="UniProtKB-SubCell"/>
</dbReference>
<keyword evidence="5" id="KW-0804">Transcription</keyword>
<evidence type="ECO:0000256" key="2">
    <source>
        <dbReference type="ARBA" id="ARBA00023015"/>
    </source>
</evidence>
<reference evidence="10" key="1">
    <citation type="submission" date="2018-01" db="EMBL/GenBank/DDBJ databases">
        <authorList>
            <person name="Mao J.F."/>
        </authorList>
    </citation>
    <scope>NUCLEOTIDE SEQUENCE</scope>
    <source>
        <strain evidence="10">Huo1</strain>
        <tissue evidence="10">Leaf</tissue>
    </source>
</reference>
<dbReference type="PANTHER" id="PTHR45693">
    <property type="entry name" value="TRANSCRIPTION FACTOR TGA9"/>
    <property type="match status" value="1"/>
</dbReference>
<evidence type="ECO:0000256" key="4">
    <source>
        <dbReference type="ARBA" id="ARBA00023159"/>
    </source>
</evidence>
<dbReference type="GO" id="GO:0043565">
    <property type="term" value="F:sequence-specific DNA binding"/>
    <property type="evidence" value="ECO:0007669"/>
    <property type="project" value="InterPro"/>
</dbReference>
<evidence type="ECO:0000256" key="6">
    <source>
        <dbReference type="ARBA" id="ARBA00023242"/>
    </source>
</evidence>
<keyword evidence="4" id="KW-0010">Activator</keyword>
<organism evidence="10">
    <name type="scientific">Salvia splendens</name>
    <name type="common">Scarlet sage</name>
    <dbReference type="NCBI Taxonomy" id="180675"/>
    <lineage>
        <taxon>Eukaryota</taxon>
        <taxon>Viridiplantae</taxon>
        <taxon>Streptophyta</taxon>
        <taxon>Embryophyta</taxon>
        <taxon>Tracheophyta</taxon>
        <taxon>Spermatophyta</taxon>
        <taxon>Magnoliopsida</taxon>
        <taxon>eudicotyledons</taxon>
        <taxon>Gunneridae</taxon>
        <taxon>Pentapetalae</taxon>
        <taxon>asterids</taxon>
        <taxon>lamiids</taxon>
        <taxon>Lamiales</taxon>
        <taxon>Lamiaceae</taxon>
        <taxon>Nepetoideae</taxon>
        <taxon>Mentheae</taxon>
        <taxon>Salviinae</taxon>
        <taxon>Salvia</taxon>
        <taxon>Salvia subgen. Calosphace</taxon>
        <taxon>core Calosphace</taxon>
    </lineage>
</organism>
<dbReference type="PROSITE" id="PS51806">
    <property type="entry name" value="DOG1"/>
    <property type="match status" value="1"/>
</dbReference>
<keyword evidence="3" id="KW-0238">DNA-binding</keyword>
<comment type="caution">
    <text evidence="10">The sequence shown here is derived from an EMBL/GenBank/DDBJ whole genome shotgun (WGS) entry which is preliminary data.</text>
</comment>
<keyword evidence="11" id="KW-1185">Reference proteome</keyword>
<evidence type="ECO:0000313" key="11">
    <source>
        <dbReference type="Proteomes" id="UP000298416"/>
    </source>
</evidence>
<sequence length="368" mass="41843">MASNKVSCNELHHSHSAQIAQHHQMQHDDQINHYQNQNNNPMFSYGTMPSSSSPTPFNTSKESGAYDLGDFNQALYQYLNGQDPSSSQDQRQMRRHTLNILLSQSQHGEPTIKGMSSGSKRSSEASNPGNDVQESASIVRCGINPQRPTSQQDVPKATDLKVFSLNIFTNLAYVQNLESSQIKLNQLQQEMQNARAQMVGLKSKALKNDIFHVFSGMWKAPAERCFMWMGGFRPSMVIKIAVDQMEGLMEHQRAELCRLQRSTHDAEEAITHEFKKLDRSLTQTISCNTLNLPPDVNTYMTQMAIAIYQVSALQGHVTQGDSLRHQTLHRLQRLLTVRQAAQCFLVIDEYFHRLRSLSTLWLNRTRHD</sequence>
<feature type="region of interest" description="Disordered" evidence="8">
    <location>
        <begin position="1"/>
        <end position="28"/>
    </location>
</feature>
<reference evidence="10" key="2">
    <citation type="submission" date="2020-08" db="EMBL/GenBank/DDBJ databases">
        <title>Plant Genome Project.</title>
        <authorList>
            <person name="Zhang R.-G."/>
        </authorList>
    </citation>
    <scope>NUCLEOTIDE SEQUENCE</scope>
    <source>
        <strain evidence="10">Huo1</strain>
        <tissue evidence="10">Leaf</tissue>
    </source>
</reference>
<dbReference type="AlphaFoldDB" id="A0A8X8WVP0"/>
<dbReference type="Pfam" id="PF14144">
    <property type="entry name" value="DOG1"/>
    <property type="match status" value="1"/>
</dbReference>
<evidence type="ECO:0000256" key="8">
    <source>
        <dbReference type="SAM" id="MobiDB-lite"/>
    </source>
</evidence>
<feature type="region of interest" description="Disordered" evidence="8">
    <location>
        <begin position="102"/>
        <end position="134"/>
    </location>
</feature>
<evidence type="ECO:0000256" key="5">
    <source>
        <dbReference type="ARBA" id="ARBA00023163"/>
    </source>
</evidence>
<dbReference type="InterPro" id="IPR025422">
    <property type="entry name" value="TGA_domain"/>
</dbReference>
<evidence type="ECO:0000313" key="10">
    <source>
        <dbReference type="EMBL" id="KAG6401240.1"/>
    </source>
</evidence>
<keyword evidence="2" id="KW-0805">Transcription regulation</keyword>
<feature type="domain" description="DOG1" evidence="9">
    <location>
        <begin position="149"/>
        <end position="364"/>
    </location>
</feature>
<keyword evidence="6" id="KW-0539">Nucleus</keyword>
<evidence type="ECO:0000259" key="9">
    <source>
        <dbReference type="PROSITE" id="PS51806"/>
    </source>
</evidence>
<feature type="coiled-coil region" evidence="7">
    <location>
        <begin position="170"/>
        <end position="204"/>
    </location>
</feature>
<name>A0A8X8WVP0_SALSN</name>
<dbReference type="EMBL" id="PNBA02000014">
    <property type="protein sequence ID" value="KAG6401240.1"/>
    <property type="molecule type" value="Genomic_DNA"/>
</dbReference>
<proteinExistence type="predicted"/>
<evidence type="ECO:0000256" key="3">
    <source>
        <dbReference type="ARBA" id="ARBA00023125"/>
    </source>
</evidence>
<keyword evidence="7" id="KW-0175">Coiled coil</keyword>
<protein>
    <recommendedName>
        <fullName evidence="9">DOG1 domain-containing protein</fullName>
    </recommendedName>
</protein>
<feature type="compositionally biased region" description="Low complexity" evidence="8">
    <location>
        <begin position="45"/>
        <end position="60"/>
    </location>
</feature>
<accession>A0A8X8WVP0</accession>
<feature type="region of interest" description="Disordered" evidence="8">
    <location>
        <begin position="45"/>
        <end position="66"/>
    </location>
</feature>
<dbReference type="GO" id="GO:0006351">
    <property type="term" value="P:DNA-templated transcription"/>
    <property type="evidence" value="ECO:0007669"/>
    <property type="project" value="InterPro"/>
</dbReference>
<dbReference type="Proteomes" id="UP000298416">
    <property type="component" value="Unassembled WGS sequence"/>
</dbReference>
<dbReference type="PANTHER" id="PTHR45693:SF13">
    <property type="entry name" value="TRANSCRIPTION FACTOR TGA10"/>
    <property type="match status" value="1"/>
</dbReference>
<comment type="subcellular location">
    <subcellularLocation>
        <location evidence="1">Nucleus</location>
    </subcellularLocation>
</comment>
<evidence type="ECO:0000256" key="1">
    <source>
        <dbReference type="ARBA" id="ARBA00004123"/>
    </source>
</evidence>